<dbReference type="VEuPathDB" id="AmoebaDB:ACA1_133140"/>
<dbReference type="GO" id="GO:0005802">
    <property type="term" value="C:trans-Golgi network"/>
    <property type="evidence" value="ECO:0007669"/>
    <property type="project" value="TreeGrafter"/>
</dbReference>
<evidence type="ECO:0000313" key="8">
    <source>
        <dbReference type="Proteomes" id="UP000011083"/>
    </source>
</evidence>
<organism evidence="7 8">
    <name type="scientific">Acanthamoeba castellanii (strain ATCC 30010 / Neff)</name>
    <dbReference type="NCBI Taxonomy" id="1257118"/>
    <lineage>
        <taxon>Eukaryota</taxon>
        <taxon>Amoebozoa</taxon>
        <taxon>Discosea</taxon>
        <taxon>Longamoebia</taxon>
        <taxon>Centramoebida</taxon>
        <taxon>Acanthamoebidae</taxon>
        <taxon>Acanthamoeba</taxon>
    </lineage>
</organism>
<feature type="compositionally biased region" description="Basic and acidic residues" evidence="4">
    <location>
        <begin position="676"/>
        <end position="685"/>
    </location>
</feature>
<evidence type="ECO:0000256" key="3">
    <source>
        <dbReference type="ARBA" id="ARBA00022842"/>
    </source>
</evidence>
<feature type="compositionally biased region" description="Basic residues" evidence="4">
    <location>
        <begin position="797"/>
        <end position="807"/>
    </location>
</feature>
<keyword evidence="5" id="KW-0472">Membrane</keyword>
<accession>L8H3J9</accession>
<feature type="transmembrane region" description="Helical" evidence="5">
    <location>
        <begin position="445"/>
        <end position="463"/>
    </location>
</feature>
<dbReference type="GO" id="GO:0140326">
    <property type="term" value="F:ATPase-coupled intramembrane lipid transporter activity"/>
    <property type="evidence" value="ECO:0007669"/>
    <property type="project" value="TreeGrafter"/>
</dbReference>
<feature type="compositionally biased region" description="Low complexity" evidence="4">
    <location>
        <begin position="808"/>
        <end position="838"/>
    </location>
</feature>
<protein>
    <submittedName>
        <fullName evidence="7">Magnesium-ATPase</fullName>
    </submittedName>
</protein>
<dbReference type="KEGG" id="acan:ACA1_133140"/>
<dbReference type="Proteomes" id="UP000011083">
    <property type="component" value="Unassembled WGS sequence"/>
</dbReference>
<dbReference type="PANTHER" id="PTHR24092">
    <property type="entry name" value="PROBABLE PHOSPHOLIPID-TRANSPORTING ATPASE"/>
    <property type="match status" value="1"/>
</dbReference>
<dbReference type="GO" id="GO:0006897">
    <property type="term" value="P:endocytosis"/>
    <property type="evidence" value="ECO:0007669"/>
    <property type="project" value="TreeGrafter"/>
</dbReference>
<feature type="transmembrane region" description="Helical" evidence="5">
    <location>
        <begin position="597"/>
        <end position="620"/>
    </location>
</feature>
<dbReference type="SUPFAM" id="SSF56784">
    <property type="entry name" value="HAD-like"/>
    <property type="match status" value="1"/>
</dbReference>
<feature type="region of interest" description="Disordered" evidence="4">
    <location>
        <begin position="658"/>
        <end position="697"/>
    </location>
</feature>
<dbReference type="GO" id="GO:0045332">
    <property type="term" value="P:phospholipid translocation"/>
    <property type="evidence" value="ECO:0007669"/>
    <property type="project" value="TreeGrafter"/>
</dbReference>
<feature type="transmembrane region" description="Helical" evidence="5">
    <location>
        <begin position="411"/>
        <end position="433"/>
    </location>
</feature>
<dbReference type="GO" id="GO:0005886">
    <property type="term" value="C:plasma membrane"/>
    <property type="evidence" value="ECO:0007669"/>
    <property type="project" value="TreeGrafter"/>
</dbReference>
<feature type="transmembrane region" description="Helical" evidence="5">
    <location>
        <begin position="538"/>
        <end position="558"/>
    </location>
</feature>
<dbReference type="GO" id="GO:0005768">
    <property type="term" value="C:endosome"/>
    <property type="evidence" value="ECO:0007669"/>
    <property type="project" value="TreeGrafter"/>
</dbReference>
<keyword evidence="2" id="KW-0479">Metal-binding</keyword>
<reference evidence="7 8" key="1">
    <citation type="journal article" date="2013" name="Genome Biol.">
        <title>Genome of Acanthamoeba castellanii highlights extensive lateral gene transfer and early evolution of tyrosine kinase signaling.</title>
        <authorList>
            <person name="Clarke M."/>
            <person name="Lohan A.J."/>
            <person name="Liu B."/>
            <person name="Lagkouvardos I."/>
            <person name="Roy S."/>
            <person name="Zafar N."/>
            <person name="Bertelli C."/>
            <person name="Schilde C."/>
            <person name="Kianianmomeni A."/>
            <person name="Burglin T.R."/>
            <person name="Frech C."/>
            <person name="Turcotte B."/>
            <person name="Kopec K.O."/>
            <person name="Synnott J.M."/>
            <person name="Choo C."/>
            <person name="Paponov I."/>
            <person name="Finkler A."/>
            <person name="Soon Heng Tan C."/>
            <person name="Hutchins A.P."/>
            <person name="Weinmeier T."/>
            <person name="Rattei T."/>
            <person name="Chu J.S."/>
            <person name="Gimenez G."/>
            <person name="Irimia M."/>
            <person name="Rigden D.J."/>
            <person name="Fitzpatrick D.A."/>
            <person name="Lorenzo-Morales J."/>
            <person name="Bateman A."/>
            <person name="Chiu C.H."/>
            <person name="Tang P."/>
            <person name="Hegemann P."/>
            <person name="Fromm H."/>
            <person name="Raoult D."/>
            <person name="Greub G."/>
            <person name="Miranda-Saavedra D."/>
            <person name="Chen N."/>
            <person name="Nash P."/>
            <person name="Ginger M.L."/>
            <person name="Horn M."/>
            <person name="Schaap P."/>
            <person name="Caler L."/>
            <person name="Loftus B."/>
        </authorList>
    </citation>
    <scope>NUCLEOTIDE SEQUENCE [LARGE SCALE GENOMIC DNA]</scope>
    <source>
        <strain evidence="7 8">Neff</strain>
    </source>
</reference>
<feature type="compositionally biased region" description="Basic and acidic residues" evidence="4">
    <location>
        <begin position="658"/>
        <end position="668"/>
    </location>
</feature>
<comment type="subcellular location">
    <subcellularLocation>
        <location evidence="1">Membrane</location>
        <topology evidence="1">Multi-pass membrane protein</topology>
    </subcellularLocation>
</comment>
<dbReference type="Pfam" id="PF13246">
    <property type="entry name" value="Cation_ATPase"/>
    <property type="match status" value="1"/>
</dbReference>
<feature type="transmembrane region" description="Helical" evidence="5">
    <location>
        <begin position="497"/>
        <end position="518"/>
    </location>
</feature>
<dbReference type="GO" id="GO:0046872">
    <property type="term" value="F:metal ion binding"/>
    <property type="evidence" value="ECO:0007669"/>
    <property type="project" value="UniProtKB-KW"/>
</dbReference>
<sequence>MYDRVYSIHDKHLGVAKTIEASQRTGQLRALLLSICLNNSVMRAKEGLSGKPHYFGTSADEVAILEKLYSSVGYFIVSRSVTAEGEEMEVHTEPNDDVGRTWELLYVYKYTSERGMMTVMVKNKVTGEVFFHSKGSPEKMYGYLREDDRAEAERRVTELAKDGLRVLLYAAVKLDWPRIEEQFTAAWATQEEDGVAIQIFMRDHLKDLYALGATGTEDQLQPRLLETIQKVQSGNIITLVCTGDIKMTAEIIGRNCGILPVGPDAEVFDVHQHPDSSLEMQLDAALKCRKSKGLLVGKQELMDILEDKTLSRVFINLVKTCKGVVTYRAHPKLKAQLTHFLMKNGLFTCSVGDGANDIDMIKQANVGIGIKDGENSHAAGSSDLAIKRVGELPKLIFYHGKKNWERNTKMTHLITCMKMTVVLSLLFYDFFYAGFSAMSLFTGRMLLAYNFFYGWATAVYGIFHHSYRSVPEALDNPARWLNKPGFKLQALSISRSFLWWTKAALDSLLCLTITMWWWRPSPGVEDGVVAQVLPPYFIFGDKLVMAEFCCFVVIMIWVNLRVSLVTDHLAVHAAVVATLVTFFVAAVLPVWPYLESGFVPFVLMMVVIFLVYNKLLDVVVHTMRHVMRRVQEDREVRTREEDKRRIEAFEREVERIAKDRSEKRESASKLRRRRVKSSDSRHALDSQHSVSSPNLPTYSSIAPVPSLLRSPAPAIAVTSPSSPRASSSSSYSTSPSSSSSSSTSSRRTPKPSILGESTGRSIHDQLQQPSRDWKRNSSSAVYTKRHQSSEEEVPSPRGHHQLHHHHAGLLASASSSRSGTAGGSSSSASTSPSSARSSPRGHRDAN</sequence>
<evidence type="ECO:0000313" key="7">
    <source>
        <dbReference type="EMBL" id="ELR19812.1"/>
    </source>
</evidence>
<dbReference type="RefSeq" id="XP_004341912.1">
    <property type="nucleotide sequence ID" value="XM_004341864.1"/>
</dbReference>
<keyword evidence="5" id="KW-1133">Transmembrane helix</keyword>
<evidence type="ECO:0000256" key="2">
    <source>
        <dbReference type="ARBA" id="ARBA00022723"/>
    </source>
</evidence>
<feature type="transmembrane region" description="Helical" evidence="5">
    <location>
        <begin position="570"/>
        <end position="591"/>
    </location>
</feature>
<gene>
    <name evidence="7" type="ORF">ACA1_133140</name>
</gene>
<feature type="compositionally biased region" description="Polar residues" evidence="4">
    <location>
        <begin position="758"/>
        <end position="781"/>
    </location>
</feature>
<evidence type="ECO:0000256" key="1">
    <source>
        <dbReference type="ARBA" id="ARBA00004141"/>
    </source>
</evidence>
<evidence type="ECO:0000256" key="5">
    <source>
        <dbReference type="SAM" id="Phobius"/>
    </source>
</evidence>
<dbReference type="GO" id="GO:0000166">
    <property type="term" value="F:nucleotide binding"/>
    <property type="evidence" value="ECO:0007669"/>
    <property type="project" value="InterPro"/>
</dbReference>
<dbReference type="PANTHER" id="PTHR24092:SF5">
    <property type="entry name" value="PHOSPHOLIPID-TRANSPORTING ATPASE"/>
    <property type="match status" value="1"/>
</dbReference>
<dbReference type="Gene3D" id="3.40.1110.10">
    <property type="entry name" value="Calcium-transporting ATPase, cytoplasmic domain N"/>
    <property type="match status" value="1"/>
</dbReference>
<keyword evidence="3" id="KW-0460">Magnesium</keyword>
<dbReference type="Pfam" id="PF16212">
    <property type="entry name" value="PhoLip_ATPase_C"/>
    <property type="match status" value="1"/>
</dbReference>
<proteinExistence type="predicted"/>
<keyword evidence="8" id="KW-1185">Reference proteome</keyword>
<evidence type="ECO:0000259" key="6">
    <source>
        <dbReference type="Pfam" id="PF16212"/>
    </source>
</evidence>
<dbReference type="Gene3D" id="3.40.50.1000">
    <property type="entry name" value="HAD superfamily/HAD-like"/>
    <property type="match status" value="1"/>
</dbReference>
<feature type="compositionally biased region" description="Polar residues" evidence="4">
    <location>
        <begin position="686"/>
        <end position="697"/>
    </location>
</feature>
<keyword evidence="5" id="KW-0812">Transmembrane</keyword>
<dbReference type="AlphaFoldDB" id="L8H3J9"/>
<dbReference type="EMBL" id="KB007930">
    <property type="protein sequence ID" value="ELR19812.1"/>
    <property type="molecule type" value="Genomic_DNA"/>
</dbReference>
<dbReference type="InterPro" id="IPR032630">
    <property type="entry name" value="P_typ_ATPase_c"/>
</dbReference>
<dbReference type="GO" id="GO:0006890">
    <property type="term" value="P:retrograde vesicle-mediated transport, Golgi to endoplasmic reticulum"/>
    <property type="evidence" value="ECO:0007669"/>
    <property type="project" value="TreeGrafter"/>
</dbReference>
<feature type="region of interest" description="Disordered" evidence="4">
    <location>
        <begin position="715"/>
        <end position="846"/>
    </location>
</feature>
<dbReference type="STRING" id="1257118.L8H3J9"/>
<feature type="domain" description="P-type ATPase C-terminal" evidence="6">
    <location>
        <begin position="381"/>
        <end position="594"/>
    </location>
</feature>
<dbReference type="InterPro" id="IPR036412">
    <property type="entry name" value="HAD-like_sf"/>
</dbReference>
<dbReference type="InterPro" id="IPR023214">
    <property type="entry name" value="HAD_sf"/>
</dbReference>
<dbReference type="GeneID" id="14920641"/>
<evidence type="ECO:0000256" key="4">
    <source>
        <dbReference type="SAM" id="MobiDB-lite"/>
    </source>
</evidence>
<name>L8H3J9_ACACF</name>
<dbReference type="InterPro" id="IPR023299">
    <property type="entry name" value="ATPase_P-typ_cyto_dom_N"/>
</dbReference>
<dbReference type="SUPFAM" id="SSF81660">
    <property type="entry name" value="Metal cation-transporting ATPase, ATP-binding domain N"/>
    <property type="match status" value="1"/>
</dbReference>
<feature type="compositionally biased region" description="Low complexity" evidence="4">
    <location>
        <begin position="718"/>
        <end position="752"/>
    </location>
</feature>